<evidence type="ECO:0000259" key="1">
    <source>
        <dbReference type="PROSITE" id="PS50106"/>
    </source>
</evidence>
<dbReference type="AlphaFoldDB" id="A0A1H0BPA6"/>
<dbReference type="Gene3D" id="2.30.42.10">
    <property type="match status" value="1"/>
</dbReference>
<evidence type="ECO:0000313" key="2">
    <source>
        <dbReference type="EMBL" id="SDN47428.1"/>
    </source>
</evidence>
<keyword evidence="3" id="KW-1185">Reference proteome</keyword>
<dbReference type="PROSITE" id="PS50106">
    <property type="entry name" value="PDZ"/>
    <property type="match status" value="1"/>
</dbReference>
<dbReference type="EMBL" id="FNHW01000005">
    <property type="protein sequence ID" value="SDN47428.1"/>
    <property type="molecule type" value="Genomic_DNA"/>
</dbReference>
<dbReference type="STRING" id="459525.SAMN04488137_4594"/>
<protein>
    <submittedName>
        <fullName evidence="2">PDZ domain-containing protein</fullName>
    </submittedName>
</protein>
<dbReference type="InterPro" id="IPR001478">
    <property type="entry name" value="PDZ"/>
</dbReference>
<dbReference type="OrthoDB" id="9812068at2"/>
<proteinExistence type="predicted"/>
<feature type="domain" description="PDZ" evidence="1">
    <location>
        <begin position="184"/>
        <end position="227"/>
    </location>
</feature>
<dbReference type="SUPFAM" id="SSF50156">
    <property type="entry name" value="PDZ domain-like"/>
    <property type="match status" value="1"/>
</dbReference>
<dbReference type="RefSeq" id="WP_090238699.1">
    <property type="nucleotide sequence ID" value="NZ_FNHW01000005.1"/>
</dbReference>
<accession>A0A1H0BPA6</accession>
<dbReference type="SMART" id="SM00228">
    <property type="entry name" value="PDZ"/>
    <property type="match status" value="1"/>
</dbReference>
<organism evidence="2 3">
    <name type="scientific">Fictibacillus solisalsi</name>
    <dbReference type="NCBI Taxonomy" id="459525"/>
    <lineage>
        <taxon>Bacteria</taxon>
        <taxon>Bacillati</taxon>
        <taxon>Bacillota</taxon>
        <taxon>Bacilli</taxon>
        <taxon>Bacillales</taxon>
        <taxon>Fictibacillaceae</taxon>
        <taxon>Fictibacillus</taxon>
    </lineage>
</organism>
<dbReference type="Proteomes" id="UP000199544">
    <property type="component" value="Unassembled WGS sequence"/>
</dbReference>
<dbReference type="SUPFAM" id="SSF55961">
    <property type="entry name" value="Bet v1-like"/>
    <property type="match status" value="1"/>
</dbReference>
<sequence>MDKTKFYTLNTSYINCKHEELWALISTTDGWNQFLTDVALIEGKKKRIEIGDEVDFIIGELTNKSICIIKEAPHRIVFWDKYKALLPDGSYREYELHTDFTLQEISENFIKITVKVDGYEDDEVMQWIRECGDMGWRQTLYNIKSVLELGLDLRNDIFNYPRIGVINYTATPDQLLQANSSHEGNFIMKVYPNSPAYSAGLRESDIITHINGKPVATYYEFVRTLSHYFNKENLIEVVYLRNKHLNKLNIQLTYDDQYTGMIDPEQTPLEDVALVRKEKSIIDEA</sequence>
<name>A0A1H0BPA6_9BACL</name>
<dbReference type="InterPro" id="IPR023393">
    <property type="entry name" value="START-like_dom_sf"/>
</dbReference>
<gene>
    <name evidence="2" type="ORF">SAMN04488137_4594</name>
</gene>
<dbReference type="InterPro" id="IPR036034">
    <property type="entry name" value="PDZ_sf"/>
</dbReference>
<evidence type="ECO:0000313" key="3">
    <source>
        <dbReference type="Proteomes" id="UP000199544"/>
    </source>
</evidence>
<dbReference type="Gene3D" id="3.30.530.20">
    <property type="match status" value="1"/>
</dbReference>
<reference evidence="3" key="1">
    <citation type="submission" date="2016-10" db="EMBL/GenBank/DDBJ databases">
        <authorList>
            <person name="Varghese N."/>
            <person name="Submissions S."/>
        </authorList>
    </citation>
    <scope>NUCLEOTIDE SEQUENCE [LARGE SCALE GENOMIC DNA]</scope>
    <source>
        <strain evidence="3">CGMCC 1.6854</strain>
    </source>
</reference>
<dbReference type="Pfam" id="PF13180">
    <property type="entry name" value="PDZ_2"/>
    <property type="match status" value="1"/>
</dbReference>